<dbReference type="EMBL" id="SLUM01000007">
    <property type="protein sequence ID" value="TCL58665.1"/>
    <property type="molecule type" value="Genomic_DNA"/>
</dbReference>
<dbReference type="SUPFAM" id="SSF52540">
    <property type="entry name" value="P-loop containing nucleoside triphosphate hydrolases"/>
    <property type="match status" value="2"/>
</dbReference>
<dbReference type="Pfam" id="PF00005">
    <property type="entry name" value="ABC_tran"/>
    <property type="match status" value="2"/>
</dbReference>
<comment type="caution">
    <text evidence="10">The sequence shown here is derived from an EMBL/GenBank/DDBJ whole genome shotgun (WGS) entry which is preliminary data.</text>
</comment>
<gene>
    <name evidence="10" type="ORF">EDD77_10718</name>
</gene>
<accession>A0A4R1R055</accession>
<dbReference type="PANTHER" id="PTHR43553">
    <property type="entry name" value="HEAVY METAL TRANSPORTER"/>
    <property type="match status" value="1"/>
</dbReference>
<evidence type="ECO:0000313" key="10">
    <source>
        <dbReference type="EMBL" id="TCL58665.1"/>
    </source>
</evidence>
<dbReference type="AlphaFoldDB" id="A0A4R1R055"/>
<dbReference type="GO" id="GO:0042626">
    <property type="term" value="F:ATPase-coupled transmembrane transporter activity"/>
    <property type="evidence" value="ECO:0007669"/>
    <property type="project" value="TreeGrafter"/>
</dbReference>
<dbReference type="SMART" id="SM00382">
    <property type="entry name" value="AAA"/>
    <property type="match status" value="2"/>
</dbReference>
<dbReference type="InterPro" id="IPR015856">
    <property type="entry name" value="ABC_transpr_CbiO/EcfA_su"/>
</dbReference>
<evidence type="ECO:0000256" key="2">
    <source>
        <dbReference type="ARBA" id="ARBA00005417"/>
    </source>
</evidence>
<dbReference type="Gene3D" id="3.40.50.300">
    <property type="entry name" value="P-loop containing nucleotide triphosphate hydrolases"/>
    <property type="match status" value="2"/>
</dbReference>
<evidence type="ECO:0000313" key="11">
    <source>
        <dbReference type="Proteomes" id="UP000295184"/>
    </source>
</evidence>
<dbReference type="PANTHER" id="PTHR43553:SF19">
    <property type="entry name" value="HMP_THIAMINE IMPORT ATP-BINDING PROTEIN YKOD-RELATED"/>
    <property type="match status" value="1"/>
</dbReference>
<evidence type="ECO:0000256" key="7">
    <source>
        <dbReference type="ARBA" id="ARBA00022967"/>
    </source>
</evidence>
<keyword evidence="7" id="KW-1278">Translocase</keyword>
<dbReference type="PROSITE" id="PS50893">
    <property type="entry name" value="ABC_TRANSPORTER_2"/>
    <property type="match status" value="2"/>
</dbReference>
<dbReference type="GO" id="GO:0005524">
    <property type="term" value="F:ATP binding"/>
    <property type="evidence" value="ECO:0007669"/>
    <property type="project" value="UniProtKB-KW"/>
</dbReference>
<dbReference type="InterPro" id="IPR003439">
    <property type="entry name" value="ABC_transporter-like_ATP-bd"/>
</dbReference>
<keyword evidence="6 10" id="KW-0067">ATP-binding</keyword>
<dbReference type="InterPro" id="IPR017871">
    <property type="entry name" value="ABC_transporter-like_CS"/>
</dbReference>
<evidence type="ECO:0000256" key="8">
    <source>
        <dbReference type="ARBA" id="ARBA00023136"/>
    </source>
</evidence>
<evidence type="ECO:0000256" key="1">
    <source>
        <dbReference type="ARBA" id="ARBA00004202"/>
    </source>
</evidence>
<organism evidence="10 11">
    <name type="scientific">Allofournierella massiliensis</name>
    <dbReference type="NCBI Taxonomy" id="1650663"/>
    <lineage>
        <taxon>Bacteria</taxon>
        <taxon>Bacillati</taxon>
        <taxon>Bacillota</taxon>
        <taxon>Clostridia</taxon>
        <taxon>Eubacteriales</taxon>
        <taxon>Oscillospiraceae</taxon>
        <taxon>Allofournierella</taxon>
    </lineage>
</organism>
<feature type="domain" description="ABC transporter" evidence="9">
    <location>
        <begin position="6"/>
        <end position="242"/>
    </location>
</feature>
<dbReference type="PROSITE" id="PS00211">
    <property type="entry name" value="ABC_TRANSPORTER_1"/>
    <property type="match status" value="2"/>
</dbReference>
<dbReference type="CDD" id="cd03225">
    <property type="entry name" value="ABC_cobalt_CbiO_domain1"/>
    <property type="match status" value="2"/>
</dbReference>
<keyword evidence="5" id="KW-0547">Nucleotide-binding</keyword>
<dbReference type="InterPro" id="IPR027417">
    <property type="entry name" value="P-loop_NTPase"/>
</dbReference>
<dbReference type="GO" id="GO:0016887">
    <property type="term" value="F:ATP hydrolysis activity"/>
    <property type="evidence" value="ECO:0007669"/>
    <property type="project" value="InterPro"/>
</dbReference>
<name>A0A4R1R055_9FIRM</name>
<feature type="domain" description="ABC transporter" evidence="9">
    <location>
        <begin position="265"/>
        <end position="485"/>
    </location>
</feature>
<evidence type="ECO:0000256" key="3">
    <source>
        <dbReference type="ARBA" id="ARBA00022448"/>
    </source>
</evidence>
<dbReference type="OrthoDB" id="501320at2"/>
<protein>
    <submittedName>
        <fullName evidence="10">Energy-coupling factor transport system ATP-binding protein</fullName>
    </submittedName>
</protein>
<dbReference type="RefSeq" id="WP_058962904.1">
    <property type="nucleotide sequence ID" value="NZ_CABKVM010000012.1"/>
</dbReference>
<proteinExistence type="inferred from homology"/>
<keyword evidence="8" id="KW-0472">Membrane</keyword>
<dbReference type="GO" id="GO:0043190">
    <property type="term" value="C:ATP-binding cassette (ABC) transporter complex"/>
    <property type="evidence" value="ECO:0007669"/>
    <property type="project" value="TreeGrafter"/>
</dbReference>
<sequence>MSKPVLSCRDLTFRYQKEDVFRQLSFAIQPGEAVLLMGPSGCGKSSLAYCLAGLYPAYAGTLSGEILLEGKPLEDYPLAQRARGVSILFQNPDDQFCMDRVDHEILFALENINYPGDLRARTRELLALVGLEDVEHHLIHTLSGGMKQKLALATALATEAKLLILDEPFANLDPGSCADLSMKLAQLNRQGLSLFVVDHRPDYWLPFLSRILLMDKSGNLLPESILPEELQAHRELFRERGLFVDDSWLEGQSPAPLPQPEESMVQAKDLRLLQGKTTVAEHLSFDFPRGGITALVGRNGSGKTTLLTCLAGAGRCKGSLKVNGAAGLVFQNPRFQFLSLTVEDEVLTTLRALEPKAEEQALRQKARALLEEFDLLAWRKHSPYELSQGQQRRLALLAMLAGNRPLLLLDEPTYAQDERATQFIMELLRRRIDQGLTAVIATHDLALARCFANRIYLLEDGRMQLLSPEQLDQYTEERSHAPCAL</sequence>
<comment type="similarity">
    <text evidence="2">Belongs to the ABC transporter superfamily.</text>
</comment>
<evidence type="ECO:0000256" key="5">
    <source>
        <dbReference type="ARBA" id="ARBA00022741"/>
    </source>
</evidence>
<evidence type="ECO:0000256" key="6">
    <source>
        <dbReference type="ARBA" id="ARBA00022840"/>
    </source>
</evidence>
<dbReference type="Proteomes" id="UP000295184">
    <property type="component" value="Unassembled WGS sequence"/>
</dbReference>
<evidence type="ECO:0000256" key="4">
    <source>
        <dbReference type="ARBA" id="ARBA00022475"/>
    </source>
</evidence>
<dbReference type="InterPro" id="IPR050095">
    <property type="entry name" value="ECF_ABC_transporter_ATP-bd"/>
</dbReference>
<keyword evidence="4" id="KW-1003">Cell membrane</keyword>
<dbReference type="STRING" id="1650663.GCA_001486665_00376"/>
<evidence type="ECO:0000259" key="9">
    <source>
        <dbReference type="PROSITE" id="PS50893"/>
    </source>
</evidence>
<comment type="subcellular location">
    <subcellularLocation>
        <location evidence="1">Cell membrane</location>
        <topology evidence="1">Peripheral membrane protein</topology>
    </subcellularLocation>
</comment>
<reference evidence="10 11" key="1">
    <citation type="submission" date="2019-03" db="EMBL/GenBank/DDBJ databases">
        <title>Genomic Encyclopedia of Type Strains, Phase IV (KMG-IV): sequencing the most valuable type-strain genomes for metagenomic binning, comparative biology and taxonomic classification.</title>
        <authorList>
            <person name="Goeker M."/>
        </authorList>
    </citation>
    <scope>NUCLEOTIDE SEQUENCE [LARGE SCALE GENOMIC DNA]</scope>
    <source>
        <strain evidence="10 11">DSM 100451</strain>
    </source>
</reference>
<dbReference type="InterPro" id="IPR003593">
    <property type="entry name" value="AAA+_ATPase"/>
</dbReference>
<keyword evidence="3" id="KW-0813">Transport</keyword>